<name>A0A1Y1CM24_9BACT</name>
<dbReference type="GO" id="GO:0016887">
    <property type="term" value="F:ATP hydrolysis activity"/>
    <property type="evidence" value="ECO:0007669"/>
    <property type="project" value="InterPro"/>
</dbReference>
<dbReference type="Proteomes" id="UP000218267">
    <property type="component" value="Chromosome"/>
</dbReference>
<reference evidence="2 3" key="1">
    <citation type="journal article" date="2018" name="Mar. Genomics">
        <title>Complete genome sequence of Marinifilaceae bacterium strain SPP2, isolated from the Antarctic marine sediment.</title>
        <authorList>
            <person name="Watanabe M."/>
            <person name="Kojima H."/>
            <person name="Fukui M."/>
        </authorList>
    </citation>
    <scope>NUCLEOTIDE SEQUENCE [LARGE SCALE GENOMIC DNA]</scope>
    <source>
        <strain evidence="2 3">SPP2</strain>
    </source>
</reference>
<dbReference type="Gene3D" id="3.40.50.300">
    <property type="entry name" value="P-loop containing nucleotide triphosphate hydrolases"/>
    <property type="match status" value="2"/>
</dbReference>
<protein>
    <recommendedName>
        <fullName evidence="1">ATPase AAA-type core domain-containing protein</fullName>
    </recommendedName>
</protein>
<dbReference type="OrthoDB" id="9792800at2"/>
<dbReference type="PANTHER" id="PTHR43581">
    <property type="entry name" value="ATP/GTP PHOSPHATASE"/>
    <property type="match status" value="1"/>
</dbReference>
<keyword evidence="3" id="KW-1185">Reference proteome</keyword>
<dbReference type="KEGG" id="mbas:ALGA_3035"/>
<organism evidence="2 3">
    <name type="scientific">Labilibaculum antarcticum</name>
    <dbReference type="NCBI Taxonomy" id="1717717"/>
    <lineage>
        <taxon>Bacteria</taxon>
        <taxon>Pseudomonadati</taxon>
        <taxon>Bacteroidota</taxon>
        <taxon>Bacteroidia</taxon>
        <taxon>Marinilabiliales</taxon>
        <taxon>Marinifilaceae</taxon>
        <taxon>Labilibaculum</taxon>
    </lineage>
</organism>
<gene>
    <name evidence="2" type="ORF">ALGA_3035</name>
</gene>
<dbReference type="InterPro" id="IPR027417">
    <property type="entry name" value="P-loop_NTPase"/>
</dbReference>
<feature type="domain" description="ATPase AAA-type core" evidence="1">
    <location>
        <begin position="50"/>
        <end position="366"/>
    </location>
</feature>
<dbReference type="InterPro" id="IPR003959">
    <property type="entry name" value="ATPase_AAA_core"/>
</dbReference>
<evidence type="ECO:0000313" key="3">
    <source>
        <dbReference type="Proteomes" id="UP000218267"/>
    </source>
</evidence>
<proteinExistence type="predicted"/>
<dbReference type="AlphaFoldDB" id="A0A1Y1CM24"/>
<evidence type="ECO:0000259" key="1">
    <source>
        <dbReference type="Pfam" id="PF13304"/>
    </source>
</evidence>
<dbReference type="Pfam" id="PF13304">
    <property type="entry name" value="AAA_21"/>
    <property type="match status" value="1"/>
</dbReference>
<dbReference type="InterPro" id="IPR051396">
    <property type="entry name" value="Bact_Antivir_Def_Nuclease"/>
</dbReference>
<dbReference type="EMBL" id="AP018042">
    <property type="protein sequence ID" value="BAX81340.1"/>
    <property type="molecule type" value="Genomic_DNA"/>
</dbReference>
<dbReference type="GO" id="GO:0005524">
    <property type="term" value="F:ATP binding"/>
    <property type="evidence" value="ECO:0007669"/>
    <property type="project" value="InterPro"/>
</dbReference>
<evidence type="ECO:0000313" key="2">
    <source>
        <dbReference type="EMBL" id="BAX81340.1"/>
    </source>
</evidence>
<accession>A0A1Y1CM24</accession>
<reference evidence="3" key="2">
    <citation type="journal article" date="2020" name="Antonie Van Leeuwenhoek">
        <title>Labilibaculum antarcticum sp. nov., a novel facultative anaerobic, psychrotorelant bacterium isolated from marine sediment of Antarctica.</title>
        <authorList>
            <person name="Watanabe M."/>
            <person name="Kojima H."/>
            <person name="Fukui M."/>
        </authorList>
    </citation>
    <scope>NUCLEOTIDE SEQUENCE [LARGE SCALE GENOMIC DNA]</scope>
    <source>
        <strain evidence="3">SPP2</strain>
    </source>
</reference>
<dbReference type="SUPFAM" id="SSF52540">
    <property type="entry name" value="P-loop containing nucleoside triphosphate hydrolases"/>
    <property type="match status" value="1"/>
</dbReference>
<dbReference type="PANTHER" id="PTHR43581:SF2">
    <property type="entry name" value="EXCINUCLEASE ATPASE SUBUNIT"/>
    <property type="match status" value="1"/>
</dbReference>
<sequence>MQLENLDNWNFNYYKKMKISRIEINGYKILKQNLVEMNDFQLFPQGSQILGLIGSNGSGKTTFCSMIARVFQSISTRSKLEFDISIEFEYKSSKRVLKCVDNYVWLAVDGETIYDFKLGSRLKYEDKIIHNERVISFWNGKFILSTFETCGEYPNEKPSNYLGDDPILKYDVASIYGKNIFGYPSITEGIIRFLKSDEKQSIAGSFLERMGFRLSGEVDIKIVRSITDGYWDSSLESAESILYKKIKNDNRLEFTSEPQILDTPTTLEICKDYSGYIGKQIFLNGFRLIKEDVDLGFDDLSSGEKFLIIRYISILSGIENDSIIVVEEPENHLNPKWRELVIPALHKVATAYNSILIFTTHDYRIIRYLHNDCVLNVTNGVINKIDTQILLCDEYDFEAIGEKTISFIYSDLIEVYHKLNRFEKAQLINSMCNVEEKMKLRKTYLTDDETH</sequence>